<evidence type="ECO:0000259" key="4">
    <source>
        <dbReference type="PROSITE" id="PS51118"/>
    </source>
</evidence>
<keyword evidence="6" id="KW-1185">Reference proteome</keyword>
<gene>
    <name evidence="5" type="ORF">WKR92_08840</name>
</gene>
<reference evidence="5 6" key="1">
    <citation type="submission" date="2024-04" db="EMBL/GenBank/DDBJ databases">
        <title>Albibacterium profundi sp. nov., isolated from sediment of the Challenger Deep of Mariana Trench.</title>
        <authorList>
            <person name="Wang Y."/>
        </authorList>
    </citation>
    <scope>NUCLEOTIDE SEQUENCE [LARGE SCALE GENOMIC DNA]</scope>
    <source>
        <strain evidence="5 6">RHL897</strain>
    </source>
</reference>
<evidence type="ECO:0000256" key="1">
    <source>
        <dbReference type="ARBA" id="ARBA00023015"/>
    </source>
</evidence>
<sequence length="132" mass="15088">METRQSTPEIQSKTNGESCKVYLNAVQDTLDILKGKWKITIISCLSFGKRRFLELQREIGGIGAKMLSKELQDLEMNGLISRTVCDTKPITVEYELSDYGRTLQGIIDEMVDWGKKHREKIQAEYRDKALSS</sequence>
<dbReference type="RefSeq" id="WP_375557469.1">
    <property type="nucleotide sequence ID" value="NZ_JBBVGT010000002.1"/>
</dbReference>
<dbReference type="InterPro" id="IPR036390">
    <property type="entry name" value="WH_DNA-bd_sf"/>
</dbReference>
<accession>A0ABV5CF36</accession>
<dbReference type="SUPFAM" id="SSF46785">
    <property type="entry name" value="Winged helix' DNA-binding domain"/>
    <property type="match status" value="1"/>
</dbReference>
<feature type="domain" description="HTH hxlR-type" evidence="4">
    <location>
        <begin position="19"/>
        <end position="122"/>
    </location>
</feature>
<keyword evidence="3" id="KW-0804">Transcription</keyword>
<dbReference type="PROSITE" id="PS51118">
    <property type="entry name" value="HTH_HXLR"/>
    <property type="match status" value="1"/>
</dbReference>
<dbReference type="Proteomes" id="UP001580928">
    <property type="component" value="Unassembled WGS sequence"/>
</dbReference>
<evidence type="ECO:0000313" key="6">
    <source>
        <dbReference type="Proteomes" id="UP001580928"/>
    </source>
</evidence>
<dbReference type="Gene3D" id="1.10.10.10">
    <property type="entry name" value="Winged helix-like DNA-binding domain superfamily/Winged helix DNA-binding domain"/>
    <property type="match status" value="1"/>
</dbReference>
<dbReference type="InterPro" id="IPR036388">
    <property type="entry name" value="WH-like_DNA-bd_sf"/>
</dbReference>
<dbReference type="EMBL" id="JBBVGT010000002">
    <property type="protein sequence ID" value="MFB5945938.1"/>
    <property type="molecule type" value="Genomic_DNA"/>
</dbReference>
<dbReference type="Pfam" id="PF01638">
    <property type="entry name" value="HxlR"/>
    <property type="match status" value="1"/>
</dbReference>
<organism evidence="5 6">
    <name type="scientific">Albibacterium profundi</name>
    <dbReference type="NCBI Taxonomy" id="3134906"/>
    <lineage>
        <taxon>Bacteria</taxon>
        <taxon>Pseudomonadati</taxon>
        <taxon>Bacteroidota</taxon>
        <taxon>Sphingobacteriia</taxon>
        <taxon>Sphingobacteriales</taxon>
        <taxon>Sphingobacteriaceae</taxon>
        <taxon>Albibacterium</taxon>
    </lineage>
</organism>
<evidence type="ECO:0000313" key="5">
    <source>
        <dbReference type="EMBL" id="MFB5945938.1"/>
    </source>
</evidence>
<protein>
    <submittedName>
        <fullName evidence="5">Helix-turn-helix domain-containing protein</fullName>
    </submittedName>
</protein>
<dbReference type="InterPro" id="IPR002577">
    <property type="entry name" value="HTH_HxlR"/>
</dbReference>
<name>A0ABV5CF36_9SPHI</name>
<keyword evidence="2" id="KW-0238">DNA-binding</keyword>
<evidence type="ECO:0000256" key="3">
    <source>
        <dbReference type="ARBA" id="ARBA00023163"/>
    </source>
</evidence>
<keyword evidence="1" id="KW-0805">Transcription regulation</keyword>
<dbReference type="PANTHER" id="PTHR33204">
    <property type="entry name" value="TRANSCRIPTIONAL REGULATOR, MARR FAMILY"/>
    <property type="match status" value="1"/>
</dbReference>
<comment type="caution">
    <text evidence="5">The sequence shown here is derived from an EMBL/GenBank/DDBJ whole genome shotgun (WGS) entry which is preliminary data.</text>
</comment>
<proteinExistence type="predicted"/>
<evidence type="ECO:0000256" key="2">
    <source>
        <dbReference type="ARBA" id="ARBA00023125"/>
    </source>
</evidence>